<dbReference type="EMBL" id="LNIX01000001">
    <property type="protein sequence ID" value="OXA65209.1"/>
    <property type="molecule type" value="Genomic_DNA"/>
</dbReference>
<dbReference type="Proteomes" id="UP000198287">
    <property type="component" value="Unassembled WGS sequence"/>
</dbReference>
<name>A0A226F601_FOLCA</name>
<evidence type="ECO:0000313" key="1">
    <source>
        <dbReference type="EMBL" id="OXA65209.1"/>
    </source>
</evidence>
<gene>
    <name evidence="1" type="ORF">Fcan01_02127</name>
</gene>
<dbReference type="OrthoDB" id="8251274at2759"/>
<organism evidence="1 2">
    <name type="scientific">Folsomia candida</name>
    <name type="common">Springtail</name>
    <dbReference type="NCBI Taxonomy" id="158441"/>
    <lineage>
        <taxon>Eukaryota</taxon>
        <taxon>Metazoa</taxon>
        <taxon>Ecdysozoa</taxon>
        <taxon>Arthropoda</taxon>
        <taxon>Hexapoda</taxon>
        <taxon>Collembola</taxon>
        <taxon>Entomobryomorpha</taxon>
        <taxon>Isotomoidea</taxon>
        <taxon>Isotomidae</taxon>
        <taxon>Proisotominae</taxon>
        <taxon>Folsomia</taxon>
    </lineage>
</organism>
<reference evidence="1 2" key="1">
    <citation type="submission" date="2015-12" db="EMBL/GenBank/DDBJ databases">
        <title>The genome of Folsomia candida.</title>
        <authorList>
            <person name="Faddeeva A."/>
            <person name="Derks M.F."/>
            <person name="Anvar Y."/>
            <person name="Smit S."/>
            <person name="Van Straalen N."/>
            <person name="Roelofs D."/>
        </authorList>
    </citation>
    <scope>NUCLEOTIDE SEQUENCE [LARGE SCALE GENOMIC DNA]</scope>
    <source>
        <strain evidence="1 2">VU population</strain>
        <tissue evidence="1">Whole body</tissue>
    </source>
</reference>
<dbReference type="OMA" id="HSSYKGW"/>
<keyword evidence="2" id="KW-1185">Reference proteome</keyword>
<dbReference type="AlphaFoldDB" id="A0A226F601"/>
<comment type="caution">
    <text evidence="1">The sequence shown here is derived from an EMBL/GenBank/DDBJ whole genome shotgun (WGS) entry which is preliminary data.</text>
</comment>
<evidence type="ECO:0000313" key="2">
    <source>
        <dbReference type="Proteomes" id="UP000198287"/>
    </source>
</evidence>
<accession>A0A226F601</accession>
<proteinExistence type="predicted"/>
<sequence length="540" mass="62510">MKVCLNGTVYSAEEYKCKAGVWFTEPRLLGSLCFDKGTWALYEEWCQSNPIIWSAYPQTKGCISHLYLKNIKIAGIVYLGNENNGGQIATSGRRLFLNNSDLKRGKTFDLVDDNTFEVLTWGTNAFAVEQHRGFSRLQNCLMKPRTVFFGYYKFELDEIHNLSIYVQENLCLDSKFRGDRIQKKPNKMQFKVHGTSQKESSTTWETKEPCKPEFAMPAIGQEDYLDYSQDATRTATSPTTNKNDSDVVRQNVDDQSQRIGAKFYASKFYHELPVEMFDFMEWKFLEIGKKIFKKTCPTTMVPELYLDDIFLLFKFLLEESFTLFPPNVDPDNATRLRILRALKKCEASGTSFVFKNGKSCSKTPLLKFKARNGTTILQLLQVPRQIKINVEKFDLILESVWKIMLFIHYYCAESSFNEFSSDLSVLQNRWQSLIAPDLIRRWKNPGSSYDMMQRLFMNMDLDLTLEKTIQNLDHCVGAAHVHSSYKGWLKRPLTKSELRNKNATQQDLIWDGQAYCAMDYTYPAEKLGFPLEKCGIRFSN</sequence>
<protein>
    <submittedName>
        <fullName evidence="1">Uncharacterized protein</fullName>
    </submittedName>
</protein>